<dbReference type="RefSeq" id="WP_369774456.1">
    <property type="nucleotide sequence ID" value="NZ_JBGEHV010000001.1"/>
</dbReference>
<dbReference type="EMBL" id="JBGEHV010000001">
    <property type="protein sequence ID" value="MEY8037913.1"/>
    <property type="molecule type" value="Genomic_DNA"/>
</dbReference>
<evidence type="ECO:0000313" key="2">
    <source>
        <dbReference type="EMBL" id="MEY8037913.1"/>
    </source>
</evidence>
<gene>
    <name evidence="2" type="ORF">AB8O55_00735</name>
</gene>
<dbReference type="Pfam" id="PF13700">
    <property type="entry name" value="DUF4158"/>
    <property type="match status" value="1"/>
</dbReference>
<protein>
    <submittedName>
        <fullName evidence="2">DUF4158 domain-containing protein</fullName>
    </submittedName>
</protein>
<sequence>MRLVAVRHAGAFLDDPLDVPVELVDYLAERLHIADATCVESCGERAMARREHQREIRVRPRC</sequence>
<reference evidence="2 3" key="1">
    <citation type="submission" date="2024-08" db="EMBL/GenBank/DDBJ databases">
        <title>Genome mining of Saccharopolyspora cebuensis PGLac3 from Nigerian medicinal plant.</title>
        <authorList>
            <person name="Ezeobiora C.E."/>
            <person name="Igbokwe N.H."/>
            <person name="Amin D.H."/>
            <person name="Mendie U.E."/>
        </authorList>
    </citation>
    <scope>NUCLEOTIDE SEQUENCE [LARGE SCALE GENOMIC DNA]</scope>
    <source>
        <strain evidence="2 3">PGLac3</strain>
    </source>
</reference>
<evidence type="ECO:0000313" key="3">
    <source>
        <dbReference type="Proteomes" id="UP001564626"/>
    </source>
</evidence>
<comment type="caution">
    <text evidence="2">The sequence shown here is derived from an EMBL/GenBank/DDBJ whole genome shotgun (WGS) entry which is preliminary data.</text>
</comment>
<dbReference type="InterPro" id="IPR025296">
    <property type="entry name" value="DUF4158"/>
</dbReference>
<feature type="domain" description="DUF4158" evidence="1">
    <location>
        <begin position="3"/>
        <end position="57"/>
    </location>
</feature>
<keyword evidence="3" id="KW-1185">Reference proteome</keyword>
<dbReference type="Proteomes" id="UP001564626">
    <property type="component" value="Unassembled WGS sequence"/>
</dbReference>
<name>A0ABV4CBQ1_9PSEU</name>
<accession>A0ABV4CBQ1</accession>
<evidence type="ECO:0000259" key="1">
    <source>
        <dbReference type="Pfam" id="PF13700"/>
    </source>
</evidence>
<proteinExistence type="predicted"/>
<organism evidence="2 3">
    <name type="scientific">Saccharopolyspora cebuensis</name>
    <dbReference type="NCBI Taxonomy" id="418759"/>
    <lineage>
        <taxon>Bacteria</taxon>
        <taxon>Bacillati</taxon>
        <taxon>Actinomycetota</taxon>
        <taxon>Actinomycetes</taxon>
        <taxon>Pseudonocardiales</taxon>
        <taxon>Pseudonocardiaceae</taxon>
        <taxon>Saccharopolyspora</taxon>
    </lineage>
</organism>